<evidence type="ECO:0000256" key="1">
    <source>
        <dbReference type="ARBA" id="ARBA00009023"/>
    </source>
</evidence>
<keyword evidence="6" id="KW-1185">Reference proteome</keyword>
<dbReference type="PANTHER" id="PTHR33376:SF7">
    <property type="entry name" value="C4-DICARBOXYLATE-BINDING PROTEIN DCTB"/>
    <property type="match status" value="1"/>
</dbReference>
<dbReference type="EMBL" id="JAUIYO010000010">
    <property type="protein sequence ID" value="MFK2826448.1"/>
    <property type="molecule type" value="Genomic_DNA"/>
</dbReference>
<dbReference type="Proteomes" id="UP001619911">
    <property type="component" value="Unassembled WGS sequence"/>
</dbReference>
<name>A0ABW8IBB5_9BACI</name>
<protein>
    <submittedName>
        <fullName evidence="5">DctP family TRAP transporter solute-binding subunit</fullName>
    </submittedName>
</protein>
<sequence length="345" mass="38365">MKTKKLSKVLSIPLAFSFLLAGCASSGSDTGAKSKDSNTVELKITHAVPEDHASHLALLDFKEKLAEKSDGKIDLKIFPNGQLYGSDREAVEATQLGNVDMTMVATPTMASFEPAFMVFDLPFIFPTRDEAHKALDGQLGEKLNELLPAQKLVGLGYGENGFRQYLNNVRPIKEPNDFKGLKFRVIENKLYQDAFDSMGANSSPLAFGETYSALQQNTFDGMDSPVSLVYAMKFYEVQKYLTIGDQTYAPLITVINKEKLDSMPKDLQEILVSEAQEMSKHQRELAHKQDTEQLAKLKEAGMKVNELSAKDKQKFRKHLQPIYDKYVSQIGKDYVDAAMAAAKGE</sequence>
<dbReference type="InterPro" id="IPR038404">
    <property type="entry name" value="TRAP_DctP_sf"/>
</dbReference>
<comment type="caution">
    <text evidence="5">The sequence shown here is derived from an EMBL/GenBank/DDBJ whole genome shotgun (WGS) entry which is preliminary data.</text>
</comment>
<dbReference type="Gene3D" id="3.40.190.170">
    <property type="entry name" value="Bacterial extracellular solute-binding protein, family 7"/>
    <property type="match status" value="1"/>
</dbReference>
<gene>
    <name evidence="5" type="ORF">QYG89_12365</name>
</gene>
<feature type="chain" id="PRO_5046441866" evidence="4">
    <location>
        <begin position="22"/>
        <end position="345"/>
    </location>
</feature>
<dbReference type="NCBIfam" id="NF037995">
    <property type="entry name" value="TRAP_S1"/>
    <property type="match status" value="1"/>
</dbReference>
<reference evidence="5 6" key="1">
    <citation type="submission" date="2023-07" db="EMBL/GenBank/DDBJ databases">
        <title>Bacillus lucianemedeirus sp. nov, a new species isolated from an immunobiological production facility.</title>
        <authorList>
            <person name="Costa L.V."/>
            <person name="Miranda R.V.S.L."/>
            <person name="Brandao M.L.L."/>
            <person name="Reis C.M.F."/>
            <person name="Frazao A.M."/>
            <person name="Cruz F.V."/>
            <person name="Baio P.V.P."/>
            <person name="Veras J.F.C."/>
            <person name="Ramos J.N."/>
            <person name="Vieira V."/>
        </authorList>
    </citation>
    <scope>NUCLEOTIDE SEQUENCE [LARGE SCALE GENOMIC DNA]</scope>
    <source>
        <strain evidence="5 6">B190/17</strain>
    </source>
</reference>
<dbReference type="InterPro" id="IPR004682">
    <property type="entry name" value="TRAP_DctP"/>
</dbReference>
<comment type="similarity">
    <text evidence="1">Belongs to the bacterial solute-binding protein 7 family.</text>
</comment>
<evidence type="ECO:0000256" key="2">
    <source>
        <dbReference type="ARBA" id="ARBA00022448"/>
    </source>
</evidence>
<dbReference type="PROSITE" id="PS51257">
    <property type="entry name" value="PROKAR_LIPOPROTEIN"/>
    <property type="match status" value="1"/>
</dbReference>
<dbReference type="PANTHER" id="PTHR33376">
    <property type="match status" value="1"/>
</dbReference>
<feature type="signal peptide" evidence="4">
    <location>
        <begin position="1"/>
        <end position="21"/>
    </location>
</feature>
<keyword evidence="2" id="KW-0813">Transport</keyword>
<dbReference type="PIRSF" id="PIRSF006470">
    <property type="entry name" value="DctB"/>
    <property type="match status" value="1"/>
</dbReference>
<evidence type="ECO:0000313" key="5">
    <source>
        <dbReference type="EMBL" id="MFK2826448.1"/>
    </source>
</evidence>
<dbReference type="NCBIfam" id="TIGR00787">
    <property type="entry name" value="dctP"/>
    <property type="match status" value="1"/>
</dbReference>
<evidence type="ECO:0000256" key="4">
    <source>
        <dbReference type="SAM" id="SignalP"/>
    </source>
</evidence>
<dbReference type="InterPro" id="IPR018389">
    <property type="entry name" value="DctP_fam"/>
</dbReference>
<proteinExistence type="inferred from homology"/>
<dbReference type="Pfam" id="PF03480">
    <property type="entry name" value="DctP"/>
    <property type="match status" value="1"/>
</dbReference>
<accession>A0ABW8IBB5</accession>
<evidence type="ECO:0000313" key="6">
    <source>
        <dbReference type="Proteomes" id="UP001619911"/>
    </source>
</evidence>
<dbReference type="RefSeq" id="WP_404317782.1">
    <property type="nucleotide sequence ID" value="NZ_JAUIYO010000010.1"/>
</dbReference>
<evidence type="ECO:0000256" key="3">
    <source>
        <dbReference type="ARBA" id="ARBA00022729"/>
    </source>
</evidence>
<organism evidence="5 6">
    <name type="scientific">Bacillus lumedeiriae</name>
    <dbReference type="NCBI Taxonomy" id="3058829"/>
    <lineage>
        <taxon>Bacteria</taxon>
        <taxon>Bacillati</taxon>
        <taxon>Bacillota</taxon>
        <taxon>Bacilli</taxon>
        <taxon>Bacillales</taxon>
        <taxon>Bacillaceae</taxon>
        <taxon>Bacillus</taxon>
    </lineage>
</organism>
<keyword evidence="3 4" id="KW-0732">Signal</keyword>